<protein>
    <submittedName>
        <fullName evidence="1">Uncharacterized protein</fullName>
    </submittedName>
</protein>
<dbReference type="EMBL" id="GBRH01269528">
    <property type="protein sequence ID" value="JAD28367.1"/>
    <property type="molecule type" value="Transcribed_RNA"/>
</dbReference>
<accession>A0A0A8Z0H6</accession>
<sequence length="60" mass="6713">MMKKHFIDNSSAPPLATSSFSLLIDILSLAMSSCFRNRFFSSCNILCPNLCKLSSTQRHT</sequence>
<organism evidence="1">
    <name type="scientific">Arundo donax</name>
    <name type="common">Giant reed</name>
    <name type="synonym">Donax arundinaceus</name>
    <dbReference type="NCBI Taxonomy" id="35708"/>
    <lineage>
        <taxon>Eukaryota</taxon>
        <taxon>Viridiplantae</taxon>
        <taxon>Streptophyta</taxon>
        <taxon>Embryophyta</taxon>
        <taxon>Tracheophyta</taxon>
        <taxon>Spermatophyta</taxon>
        <taxon>Magnoliopsida</taxon>
        <taxon>Liliopsida</taxon>
        <taxon>Poales</taxon>
        <taxon>Poaceae</taxon>
        <taxon>PACMAD clade</taxon>
        <taxon>Arundinoideae</taxon>
        <taxon>Arundineae</taxon>
        <taxon>Arundo</taxon>
    </lineage>
</organism>
<proteinExistence type="predicted"/>
<reference evidence="1" key="1">
    <citation type="submission" date="2014-09" db="EMBL/GenBank/DDBJ databases">
        <authorList>
            <person name="Magalhaes I.L.F."/>
            <person name="Oliveira U."/>
            <person name="Santos F.R."/>
            <person name="Vidigal T.H.D.A."/>
            <person name="Brescovit A.D."/>
            <person name="Santos A.J."/>
        </authorList>
    </citation>
    <scope>NUCLEOTIDE SEQUENCE</scope>
    <source>
        <tissue evidence="1">Shoot tissue taken approximately 20 cm above the soil surface</tissue>
    </source>
</reference>
<dbReference type="AlphaFoldDB" id="A0A0A8Z0H6"/>
<name>A0A0A8Z0H6_ARUDO</name>
<reference evidence="1" key="2">
    <citation type="journal article" date="2015" name="Data Brief">
        <title>Shoot transcriptome of the giant reed, Arundo donax.</title>
        <authorList>
            <person name="Barrero R.A."/>
            <person name="Guerrero F.D."/>
            <person name="Moolhuijzen P."/>
            <person name="Goolsby J.A."/>
            <person name="Tidwell J."/>
            <person name="Bellgard S.E."/>
            <person name="Bellgard M.I."/>
        </authorList>
    </citation>
    <scope>NUCLEOTIDE SEQUENCE</scope>
    <source>
        <tissue evidence="1">Shoot tissue taken approximately 20 cm above the soil surface</tissue>
    </source>
</reference>
<evidence type="ECO:0000313" key="1">
    <source>
        <dbReference type="EMBL" id="JAD28367.1"/>
    </source>
</evidence>